<proteinExistence type="predicted"/>
<evidence type="ECO:0000313" key="2">
    <source>
        <dbReference type="EMBL" id="ACB34664.1"/>
    </source>
</evidence>
<protein>
    <submittedName>
        <fullName evidence="2">Conserved hypothetical signal peptide protein</fullName>
    </submittedName>
</protein>
<feature type="region of interest" description="Disordered" evidence="1">
    <location>
        <begin position="46"/>
        <end position="74"/>
    </location>
</feature>
<keyword evidence="3" id="KW-1185">Reference proteome</keyword>
<evidence type="ECO:0000256" key="1">
    <source>
        <dbReference type="SAM" id="MobiDB-lite"/>
    </source>
</evidence>
<gene>
    <name evidence="2" type="ordered locus">Lcho_2399</name>
</gene>
<dbReference type="OrthoDB" id="5295974at2"/>
<dbReference type="Proteomes" id="UP000001693">
    <property type="component" value="Chromosome"/>
</dbReference>
<dbReference type="eggNOG" id="COG4255">
    <property type="taxonomic scope" value="Bacteria"/>
</dbReference>
<accession>B1Y4V1</accession>
<organism evidence="2 3">
    <name type="scientific">Leptothrix cholodnii (strain ATCC 51168 / LMG 8142 / SP-6)</name>
    <name type="common">Leptothrix discophora (strain SP-6)</name>
    <dbReference type="NCBI Taxonomy" id="395495"/>
    <lineage>
        <taxon>Bacteria</taxon>
        <taxon>Pseudomonadati</taxon>
        <taxon>Pseudomonadota</taxon>
        <taxon>Betaproteobacteria</taxon>
        <taxon>Burkholderiales</taxon>
        <taxon>Sphaerotilaceae</taxon>
        <taxon>Leptothrix</taxon>
    </lineage>
</organism>
<dbReference type="HOGENOM" id="CLU_037503_1_1_4"/>
<dbReference type="EMBL" id="CP001013">
    <property type="protein sequence ID" value="ACB34664.1"/>
    <property type="molecule type" value="Genomic_DNA"/>
</dbReference>
<evidence type="ECO:0000313" key="3">
    <source>
        <dbReference type="Proteomes" id="UP000001693"/>
    </source>
</evidence>
<dbReference type="STRING" id="395495.Lcho_2399"/>
<name>B1Y4V1_LEPCP</name>
<dbReference type="RefSeq" id="WP_012347420.1">
    <property type="nucleotide sequence ID" value="NC_010524.1"/>
</dbReference>
<dbReference type="AlphaFoldDB" id="B1Y4V1"/>
<reference evidence="2 3" key="1">
    <citation type="submission" date="2008-03" db="EMBL/GenBank/DDBJ databases">
        <title>Complete sequence of Leptothrix cholodnii SP-6.</title>
        <authorList>
            <consortium name="US DOE Joint Genome Institute"/>
            <person name="Copeland A."/>
            <person name="Lucas S."/>
            <person name="Lapidus A."/>
            <person name="Glavina del Rio T."/>
            <person name="Dalin E."/>
            <person name="Tice H."/>
            <person name="Bruce D."/>
            <person name="Goodwin L."/>
            <person name="Pitluck S."/>
            <person name="Chertkov O."/>
            <person name="Brettin T."/>
            <person name="Detter J.C."/>
            <person name="Han C."/>
            <person name="Kuske C.R."/>
            <person name="Schmutz J."/>
            <person name="Larimer F."/>
            <person name="Land M."/>
            <person name="Hauser L."/>
            <person name="Kyrpides N."/>
            <person name="Lykidis A."/>
            <person name="Emerson D."/>
            <person name="Richardson P."/>
        </authorList>
    </citation>
    <scope>NUCLEOTIDE SEQUENCE [LARGE SCALE GENOMIC DNA]</scope>
    <source>
        <strain evidence="3">ATCC 51168 / LMG 8142 / SP-6</strain>
    </source>
</reference>
<sequence>MSPSPAQPAPHLLVPHASGISAAAQAALQVLKLPRLEALLERLTETGAPGPAPSAHAAHASRPGTATEHDEADEYSLSAPHEHVLAQLHGWQGGDGRWPWAAALAAADGVADGGDPHTAWGLVTPVHWQVGSDQISLLDPALLELGADESRALFEALLPSFEAEGWRLIWGAPLRWYARHASLAGLRTASLDRAIGRSLDLWLSDDLQARRLRRLQVEAQMLWHEHPVNEARDAAHQWRVNSFWLSGCGVAQPVLPIAGLQVDDSLRAALLAGDWQRWCDAWQALDAGPITELLARAERGEPVTLTLCGERRARQWQARPQGWLTKLRRRLGGGSGGGAAVVLGEL</sequence>
<feature type="compositionally biased region" description="Low complexity" evidence="1">
    <location>
        <begin position="46"/>
        <end position="61"/>
    </location>
</feature>
<dbReference type="KEGG" id="lch:Lcho_2399"/>